<feature type="domain" description="N-acetyltransferase" evidence="3">
    <location>
        <begin position="3"/>
        <end position="150"/>
    </location>
</feature>
<organism evidence="4 5">
    <name type="scientific">Pseudomonas boreofloridensis</name>
    <dbReference type="NCBI Taxonomy" id="3064348"/>
    <lineage>
        <taxon>Bacteria</taxon>
        <taxon>Pseudomonadati</taxon>
        <taxon>Pseudomonadota</taxon>
        <taxon>Gammaproteobacteria</taxon>
        <taxon>Pseudomonadales</taxon>
        <taxon>Pseudomonadaceae</taxon>
        <taxon>Pseudomonas</taxon>
    </lineage>
</organism>
<keyword evidence="1" id="KW-0808">Transferase</keyword>
<dbReference type="Proteomes" id="UP001577047">
    <property type="component" value="Unassembled WGS sequence"/>
</dbReference>
<proteinExistence type="predicted"/>
<name>A0ABV4Z3H6_9PSED</name>
<dbReference type="EMBL" id="JBHFXX010000001">
    <property type="protein sequence ID" value="MFB3799076.1"/>
    <property type="molecule type" value="Genomic_DNA"/>
</dbReference>
<keyword evidence="5" id="KW-1185">Reference proteome</keyword>
<dbReference type="InterPro" id="IPR050832">
    <property type="entry name" value="Bact_Acetyltransf"/>
</dbReference>
<evidence type="ECO:0000256" key="1">
    <source>
        <dbReference type="ARBA" id="ARBA00022679"/>
    </source>
</evidence>
<sequence length="157" mass="17178">MTYRIRDATQDDAQAISSVVVAALRISNSQDYPPEVIGNVEQHFSASAIKKLIVARRVFVAQDDGQLVGTASLDGSVVRTVFVAPHVQGCGVGHRLMTHVHNTAVQNGISRLQVPSSITAEGFYARLGYQRLREVMHGAERTIVMEIRLDDTLPDQP</sequence>
<dbReference type="Gene3D" id="3.40.630.30">
    <property type="match status" value="1"/>
</dbReference>
<evidence type="ECO:0000313" key="5">
    <source>
        <dbReference type="Proteomes" id="UP001577047"/>
    </source>
</evidence>
<dbReference type="Pfam" id="PF13673">
    <property type="entry name" value="Acetyltransf_10"/>
    <property type="match status" value="1"/>
</dbReference>
<evidence type="ECO:0000256" key="2">
    <source>
        <dbReference type="ARBA" id="ARBA00023315"/>
    </source>
</evidence>
<dbReference type="RefSeq" id="WP_304482602.1">
    <property type="nucleotide sequence ID" value="NZ_JAUQOQ010000001.1"/>
</dbReference>
<evidence type="ECO:0000313" key="4">
    <source>
        <dbReference type="EMBL" id="MFB3799076.1"/>
    </source>
</evidence>
<dbReference type="PANTHER" id="PTHR43877">
    <property type="entry name" value="AMINOALKYLPHOSPHONATE N-ACETYLTRANSFERASE-RELATED-RELATED"/>
    <property type="match status" value="1"/>
</dbReference>
<gene>
    <name evidence="4" type="ORF">ACE1YR_01315</name>
</gene>
<dbReference type="PANTHER" id="PTHR43877:SF1">
    <property type="entry name" value="ACETYLTRANSFERASE"/>
    <property type="match status" value="1"/>
</dbReference>
<dbReference type="PROSITE" id="PS51186">
    <property type="entry name" value="GNAT"/>
    <property type="match status" value="1"/>
</dbReference>
<dbReference type="InterPro" id="IPR016181">
    <property type="entry name" value="Acyl_CoA_acyltransferase"/>
</dbReference>
<dbReference type="CDD" id="cd04301">
    <property type="entry name" value="NAT_SF"/>
    <property type="match status" value="1"/>
</dbReference>
<dbReference type="SUPFAM" id="SSF55729">
    <property type="entry name" value="Acyl-CoA N-acyltransferases (Nat)"/>
    <property type="match status" value="1"/>
</dbReference>
<dbReference type="InterPro" id="IPR000182">
    <property type="entry name" value="GNAT_dom"/>
</dbReference>
<evidence type="ECO:0000259" key="3">
    <source>
        <dbReference type="PROSITE" id="PS51186"/>
    </source>
</evidence>
<comment type="caution">
    <text evidence="4">The sequence shown here is derived from an EMBL/GenBank/DDBJ whole genome shotgun (WGS) entry which is preliminary data.</text>
</comment>
<protein>
    <submittedName>
        <fullName evidence="4">N-acetyltransferase family protein</fullName>
    </submittedName>
</protein>
<reference evidence="4 5" key="1">
    <citation type="submission" date="2024-09" db="EMBL/GenBank/DDBJ databases">
        <authorList>
            <person name="Fullem K."/>
        </authorList>
    </citation>
    <scope>NUCLEOTIDE SEQUENCE [LARGE SCALE GENOMIC DNA]</scope>
    <source>
        <strain evidence="5">K1(2024)</strain>
    </source>
</reference>
<accession>A0ABV4Z3H6</accession>
<keyword evidence="2" id="KW-0012">Acyltransferase</keyword>